<dbReference type="Proteomes" id="UP000285523">
    <property type="component" value="Unassembled WGS sequence"/>
</dbReference>
<proteinExistence type="predicted"/>
<feature type="compositionally biased region" description="Low complexity" evidence="1">
    <location>
        <begin position="130"/>
        <end position="143"/>
    </location>
</feature>
<name>A0A418VE03_RHOPL</name>
<evidence type="ECO:0000313" key="2">
    <source>
        <dbReference type="EMBL" id="RJF74329.1"/>
    </source>
</evidence>
<evidence type="ECO:0000313" key="3">
    <source>
        <dbReference type="Proteomes" id="UP000285523"/>
    </source>
</evidence>
<evidence type="ECO:0000256" key="1">
    <source>
        <dbReference type="SAM" id="MobiDB-lite"/>
    </source>
</evidence>
<comment type="caution">
    <text evidence="2">The sequence shown here is derived from an EMBL/GenBank/DDBJ whole genome shotgun (WGS) entry which is preliminary data.</text>
</comment>
<protein>
    <submittedName>
        <fullName evidence="2">Uncharacterized protein</fullName>
    </submittedName>
</protein>
<dbReference type="EMBL" id="QYYD01000011">
    <property type="protein sequence ID" value="RJF74329.1"/>
    <property type="molecule type" value="Genomic_DNA"/>
</dbReference>
<organism evidence="2 3">
    <name type="scientific">Rhodopseudomonas palustris</name>
    <dbReference type="NCBI Taxonomy" id="1076"/>
    <lineage>
        <taxon>Bacteria</taxon>
        <taxon>Pseudomonadati</taxon>
        <taxon>Pseudomonadota</taxon>
        <taxon>Alphaproteobacteria</taxon>
        <taxon>Hyphomicrobiales</taxon>
        <taxon>Nitrobacteraceae</taxon>
        <taxon>Rhodopseudomonas</taxon>
    </lineage>
</organism>
<reference evidence="2 3" key="1">
    <citation type="submission" date="2018-09" db="EMBL/GenBank/DDBJ databases">
        <title>Draft genome sequence of Rhodopseudomonas palustris 2.1.18.</title>
        <authorList>
            <person name="Robertson S.L."/>
            <person name="Meyer T.E."/>
            <person name="Kyndt J.A."/>
        </authorList>
    </citation>
    <scope>NUCLEOTIDE SEQUENCE [LARGE SCALE GENOMIC DNA]</scope>
    <source>
        <strain evidence="2 3">2.1.18</strain>
    </source>
</reference>
<dbReference type="AlphaFoldDB" id="A0A418VE03"/>
<feature type="compositionally biased region" description="Polar residues" evidence="1">
    <location>
        <begin position="112"/>
        <end position="129"/>
    </location>
</feature>
<gene>
    <name evidence="2" type="ORF">D4Q52_12580</name>
</gene>
<feature type="compositionally biased region" description="Gly residues" evidence="1">
    <location>
        <begin position="62"/>
        <end position="71"/>
    </location>
</feature>
<accession>A0A418VE03</accession>
<dbReference type="OrthoDB" id="8253409at2"/>
<feature type="region of interest" description="Disordered" evidence="1">
    <location>
        <begin position="112"/>
        <end position="158"/>
    </location>
</feature>
<feature type="region of interest" description="Disordered" evidence="1">
    <location>
        <begin position="16"/>
        <end position="71"/>
    </location>
</feature>
<sequence>MLGLLIAAVAPHLASAQSGSAGGSLGDGEKSLSGSRGPRSVEAPAPARPRQKAREKPRAARSGGGAVGGGSAANFDGAWAVVSVGRPCGGASEAIVISGGRFAGQYTSGTVAPSGQTSGAGSANGISWTSSGRFAARSGSGSFRRSDGCVGTWTASKQ</sequence>